<protein>
    <submittedName>
        <fullName evidence="3">Uncharacterized protein</fullName>
    </submittedName>
</protein>
<feature type="compositionally biased region" description="Basic residues" evidence="1">
    <location>
        <begin position="122"/>
        <end position="132"/>
    </location>
</feature>
<keyword evidence="2" id="KW-1133">Transmembrane helix</keyword>
<comment type="caution">
    <text evidence="3">The sequence shown here is derived from an EMBL/GenBank/DDBJ whole genome shotgun (WGS) entry which is preliminary data.</text>
</comment>
<organism evidence="3 4">
    <name type="scientific">Pythium oligandrum</name>
    <name type="common">Mycoparasitic fungus</name>
    <dbReference type="NCBI Taxonomy" id="41045"/>
    <lineage>
        <taxon>Eukaryota</taxon>
        <taxon>Sar</taxon>
        <taxon>Stramenopiles</taxon>
        <taxon>Oomycota</taxon>
        <taxon>Peronosporomycetes</taxon>
        <taxon>Pythiales</taxon>
        <taxon>Pythiaceae</taxon>
        <taxon>Pythium</taxon>
    </lineage>
</organism>
<dbReference type="EMBL" id="SPLM01000144">
    <property type="protein sequence ID" value="TMW56952.1"/>
    <property type="molecule type" value="Genomic_DNA"/>
</dbReference>
<keyword evidence="2" id="KW-0812">Transmembrane</keyword>
<feature type="compositionally biased region" description="Basic and acidic residues" evidence="1">
    <location>
        <begin position="154"/>
        <end position="163"/>
    </location>
</feature>
<dbReference type="OrthoDB" id="108990at2759"/>
<feature type="region of interest" description="Disordered" evidence="1">
    <location>
        <begin position="114"/>
        <end position="170"/>
    </location>
</feature>
<keyword evidence="2" id="KW-0472">Membrane</keyword>
<dbReference type="Proteomes" id="UP000794436">
    <property type="component" value="Unassembled WGS sequence"/>
</dbReference>
<evidence type="ECO:0000313" key="3">
    <source>
        <dbReference type="EMBL" id="TMW56952.1"/>
    </source>
</evidence>
<feature type="transmembrane region" description="Helical" evidence="2">
    <location>
        <begin position="30"/>
        <end position="48"/>
    </location>
</feature>
<evidence type="ECO:0000256" key="2">
    <source>
        <dbReference type="SAM" id="Phobius"/>
    </source>
</evidence>
<keyword evidence="4" id="KW-1185">Reference proteome</keyword>
<gene>
    <name evidence="3" type="ORF">Poli38472_002877</name>
</gene>
<name>A0A8K1C6I8_PYTOL</name>
<reference evidence="3" key="1">
    <citation type="submission" date="2019-03" db="EMBL/GenBank/DDBJ databases">
        <title>Long read genome sequence of the mycoparasitic Pythium oligandrum ATCC 38472 isolated from sugarbeet rhizosphere.</title>
        <authorList>
            <person name="Gaulin E."/>
        </authorList>
    </citation>
    <scope>NUCLEOTIDE SEQUENCE</scope>
    <source>
        <strain evidence="3">ATCC 38472_TT</strain>
    </source>
</reference>
<accession>A0A8K1C6I8</accession>
<evidence type="ECO:0000256" key="1">
    <source>
        <dbReference type="SAM" id="MobiDB-lite"/>
    </source>
</evidence>
<dbReference type="AlphaFoldDB" id="A0A8K1C6I8"/>
<sequence>MTVTLPRFERRHLLLLFVAGLVTRGVVRTFLGNTASFLLLLAVALYYLHERQQSRNIYDEVARQQAEAAAKIDALHGIGDGTVSMEKFIARRTHFQLNESDRMVITDRMHQYASKMRGSHSDRKKFLRKRSKKGELGEGEETITTPPSQKSKKPGKEMEKIVEDAINETL</sequence>
<proteinExistence type="predicted"/>
<evidence type="ECO:0000313" key="4">
    <source>
        <dbReference type="Proteomes" id="UP000794436"/>
    </source>
</evidence>